<name>A0AA38UB78_9AGAR</name>
<sequence length="120" mass="13183">MMHSLSTSLFLILLLAVPVFRCIQFSPNPQVVPTPQDGNTSANATNSSSSYLLKLQWTRGSQDPRFWALASVFTGGEDDNSSHSHSQAQNPPAFQFEFVSHPEKSSGTVEIPLFELDKSV</sequence>
<reference evidence="2" key="1">
    <citation type="submission" date="2022-08" db="EMBL/GenBank/DDBJ databases">
        <authorList>
            <consortium name="DOE Joint Genome Institute"/>
            <person name="Min B."/>
            <person name="Riley R."/>
            <person name="Sierra-Patev S."/>
            <person name="Naranjo-Ortiz M."/>
            <person name="Looney B."/>
            <person name="Konkel Z."/>
            <person name="Slot J.C."/>
            <person name="Sakamoto Y."/>
            <person name="Steenwyk J.L."/>
            <person name="Rokas A."/>
            <person name="Carro J."/>
            <person name="Camarero S."/>
            <person name="Ferreira P."/>
            <person name="Molpeceres G."/>
            <person name="Ruiz-Duenas F.J."/>
            <person name="Serrano A."/>
            <person name="Henrissat B."/>
            <person name="Drula E."/>
            <person name="Hughes K.W."/>
            <person name="Mata J.L."/>
            <person name="Ishikawa N.K."/>
            <person name="Vargas-Isla R."/>
            <person name="Ushijima S."/>
            <person name="Smith C.A."/>
            <person name="Ahrendt S."/>
            <person name="Andreopoulos W."/>
            <person name="He G."/>
            <person name="Labutti K."/>
            <person name="Lipzen A."/>
            <person name="Ng V."/>
            <person name="Sandor L."/>
            <person name="Barry K."/>
            <person name="Martinez A.T."/>
            <person name="Xiao Y."/>
            <person name="Gibbons J.G."/>
            <person name="Terashima K."/>
            <person name="Hibbett D.S."/>
            <person name="Grigoriev I.V."/>
        </authorList>
    </citation>
    <scope>NUCLEOTIDE SEQUENCE</scope>
    <source>
        <strain evidence="2">TFB9207</strain>
    </source>
</reference>
<feature type="signal peptide" evidence="1">
    <location>
        <begin position="1"/>
        <end position="22"/>
    </location>
</feature>
<keyword evidence="1" id="KW-0732">Signal</keyword>
<organism evidence="2 3">
    <name type="scientific">Lentinula raphanica</name>
    <dbReference type="NCBI Taxonomy" id="153919"/>
    <lineage>
        <taxon>Eukaryota</taxon>
        <taxon>Fungi</taxon>
        <taxon>Dikarya</taxon>
        <taxon>Basidiomycota</taxon>
        <taxon>Agaricomycotina</taxon>
        <taxon>Agaricomycetes</taxon>
        <taxon>Agaricomycetidae</taxon>
        <taxon>Agaricales</taxon>
        <taxon>Marasmiineae</taxon>
        <taxon>Omphalotaceae</taxon>
        <taxon>Lentinula</taxon>
    </lineage>
</organism>
<gene>
    <name evidence="2" type="ORF">F5878DRAFT_286564</name>
</gene>
<feature type="chain" id="PRO_5041319876" evidence="1">
    <location>
        <begin position="23"/>
        <end position="120"/>
    </location>
</feature>
<keyword evidence="3" id="KW-1185">Reference proteome</keyword>
<evidence type="ECO:0000313" key="2">
    <source>
        <dbReference type="EMBL" id="KAJ3835936.1"/>
    </source>
</evidence>
<evidence type="ECO:0000256" key="1">
    <source>
        <dbReference type="SAM" id="SignalP"/>
    </source>
</evidence>
<accession>A0AA38UB78</accession>
<comment type="caution">
    <text evidence="2">The sequence shown here is derived from an EMBL/GenBank/DDBJ whole genome shotgun (WGS) entry which is preliminary data.</text>
</comment>
<evidence type="ECO:0000313" key="3">
    <source>
        <dbReference type="Proteomes" id="UP001163846"/>
    </source>
</evidence>
<dbReference type="EMBL" id="MU806363">
    <property type="protein sequence ID" value="KAJ3835936.1"/>
    <property type="molecule type" value="Genomic_DNA"/>
</dbReference>
<dbReference type="AlphaFoldDB" id="A0AA38UB78"/>
<dbReference type="Proteomes" id="UP001163846">
    <property type="component" value="Unassembled WGS sequence"/>
</dbReference>
<protein>
    <submittedName>
        <fullName evidence="2">Uncharacterized protein</fullName>
    </submittedName>
</protein>
<proteinExistence type="predicted"/>